<keyword evidence="3" id="KW-1185">Reference proteome</keyword>
<protein>
    <submittedName>
        <fullName evidence="2">Uncharacterized protein</fullName>
    </submittedName>
</protein>
<reference evidence="2 3" key="1">
    <citation type="submission" date="2019-05" db="EMBL/GenBank/DDBJ databases">
        <title>Another draft genome of Portunus trituberculatus and its Hox gene families provides insights of decapod evolution.</title>
        <authorList>
            <person name="Jeong J.-H."/>
            <person name="Song I."/>
            <person name="Kim S."/>
            <person name="Choi T."/>
            <person name="Kim D."/>
            <person name="Ryu S."/>
            <person name="Kim W."/>
        </authorList>
    </citation>
    <scope>NUCLEOTIDE SEQUENCE [LARGE SCALE GENOMIC DNA]</scope>
    <source>
        <tissue evidence="2">Muscle</tissue>
    </source>
</reference>
<dbReference type="EMBL" id="VSRR010011628">
    <property type="protein sequence ID" value="MPC53445.1"/>
    <property type="molecule type" value="Genomic_DNA"/>
</dbReference>
<dbReference type="AlphaFoldDB" id="A0A5B7G7N7"/>
<name>A0A5B7G7N7_PORTR</name>
<evidence type="ECO:0000313" key="3">
    <source>
        <dbReference type="Proteomes" id="UP000324222"/>
    </source>
</evidence>
<evidence type="ECO:0000256" key="1">
    <source>
        <dbReference type="SAM" id="MobiDB-lite"/>
    </source>
</evidence>
<accession>A0A5B7G7N7</accession>
<evidence type="ECO:0000313" key="2">
    <source>
        <dbReference type="EMBL" id="MPC53445.1"/>
    </source>
</evidence>
<feature type="region of interest" description="Disordered" evidence="1">
    <location>
        <begin position="1"/>
        <end position="55"/>
    </location>
</feature>
<feature type="compositionally biased region" description="Basic and acidic residues" evidence="1">
    <location>
        <begin position="1"/>
        <end position="10"/>
    </location>
</feature>
<organism evidence="2 3">
    <name type="scientific">Portunus trituberculatus</name>
    <name type="common">Swimming crab</name>
    <name type="synonym">Neptunus trituberculatus</name>
    <dbReference type="NCBI Taxonomy" id="210409"/>
    <lineage>
        <taxon>Eukaryota</taxon>
        <taxon>Metazoa</taxon>
        <taxon>Ecdysozoa</taxon>
        <taxon>Arthropoda</taxon>
        <taxon>Crustacea</taxon>
        <taxon>Multicrustacea</taxon>
        <taxon>Malacostraca</taxon>
        <taxon>Eumalacostraca</taxon>
        <taxon>Eucarida</taxon>
        <taxon>Decapoda</taxon>
        <taxon>Pleocyemata</taxon>
        <taxon>Brachyura</taxon>
        <taxon>Eubrachyura</taxon>
        <taxon>Portunoidea</taxon>
        <taxon>Portunidae</taxon>
        <taxon>Portuninae</taxon>
        <taxon>Portunus</taxon>
    </lineage>
</organism>
<gene>
    <name evidence="2" type="ORF">E2C01_047336</name>
</gene>
<comment type="caution">
    <text evidence="2">The sequence shown here is derived from an EMBL/GenBank/DDBJ whole genome shotgun (WGS) entry which is preliminary data.</text>
</comment>
<dbReference type="Proteomes" id="UP000324222">
    <property type="component" value="Unassembled WGS sequence"/>
</dbReference>
<proteinExistence type="predicted"/>
<sequence>MAAAEPREPIPPEPLRMAQPGPEGSPDYRQTAAHPPPKVGWRTAGAVPSHPSCLPTRAPPRLCTALVLGGTFQTHRRISELTVWCVAA</sequence>